<feature type="domain" description="SGNH hydrolase-type esterase" evidence="2">
    <location>
        <begin position="44"/>
        <end position="222"/>
    </location>
</feature>
<gene>
    <name evidence="3" type="ORF">CWM47_23550</name>
</gene>
<protein>
    <submittedName>
        <fullName evidence="3">SGNH/GDSL hydrolase family protein</fullName>
    </submittedName>
</protein>
<evidence type="ECO:0000313" key="3">
    <source>
        <dbReference type="EMBL" id="AUD04558.1"/>
    </source>
</evidence>
<dbReference type="Proteomes" id="UP000232883">
    <property type="component" value="Chromosome"/>
</dbReference>
<dbReference type="AlphaFoldDB" id="A0A2K8Z3W8"/>
<dbReference type="CDD" id="cd00229">
    <property type="entry name" value="SGNH_hydrolase"/>
    <property type="match status" value="1"/>
</dbReference>
<evidence type="ECO:0000256" key="1">
    <source>
        <dbReference type="SAM" id="SignalP"/>
    </source>
</evidence>
<dbReference type="InterPro" id="IPR013830">
    <property type="entry name" value="SGNH_hydro"/>
</dbReference>
<dbReference type="InterPro" id="IPR036514">
    <property type="entry name" value="SGNH_hydro_sf"/>
</dbReference>
<dbReference type="RefSeq" id="WP_100990623.1">
    <property type="nucleotide sequence ID" value="NZ_CP025096.1"/>
</dbReference>
<dbReference type="Gene3D" id="3.40.50.1110">
    <property type="entry name" value="SGNH hydrolase"/>
    <property type="match status" value="1"/>
</dbReference>
<dbReference type="OrthoDB" id="9794725at2"/>
<reference evidence="3 4" key="1">
    <citation type="submission" date="2017-11" db="EMBL/GenBank/DDBJ databases">
        <title>Taxonomic description and genome sequences of Spirosoma HA7 sp. nov., isolated from pollen microhabitat of Corylus avellana.</title>
        <authorList>
            <person name="Ambika Manirajan B."/>
            <person name="Suarez C."/>
            <person name="Ratering S."/>
            <person name="Geissler-Plaum R."/>
            <person name="Cardinale M."/>
            <person name="Sylvia S."/>
        </authorList>
    </citation>
    <scope>NUCLEOTIDE SEQUENCE [LARGE SCALE GENOMIC DNA]</scope>
    <source>
        <strain evidence="3 4">HA7</strain>
    </source>
</reference>
<evidence type="ECO:0000313" key="4">
    <source>
        <dbReference type="Proteomes" id="UP000232883"/>
    </source>
</evidence>
<evidence type="ECO:0000259" key="2">
    <source>
        <dbReference type="Pfam" id="PF13472"/>
    </source>
</evidence>
<accession>A0A2K8Z3W8</accession>
<dbReference type="GO" id="GO:0016788">
    <property type="term" value="F:hydrolase activity, acting on ester bonds"/>
    <property type="evidence" value="ECO:0007669"/>
    <property type="project" value="UniProtKB-ARBA"/>
</dbReference>
<keyword evidence="4" id="KW-1185">Reference proteome</keyword>
<proteinExistence type="predicted"/>
<dbReference type="PANTHER" id="PTHR43784:SF2">
    <property type="entry name" value="GDSL-LIKE LIPASE_ACYLHYDROLASE, PUTATIVE (AFU_ORTHOLOGUE AFUA_2G00820)-RELATED"/>
    <property type="match status" value="1"/>
</dbReference>
<keyword evidence="3" id="KW-0378">Hydrolase</keyword>
<dbReference type="PROSITE" id="PS51257">
    <property type="entry name" value="PROKAR_LIPOPROTEIN"/>
    <property type="match status" value="1"/>
</dbReference>
<organism evidence="3 4">
    <name type="scientific">Spirosoma pollinicola</name>
    <dbReference type="NCBI Taxonomy" id="2057025"/>
    <lineage>
        <taxon>Bacteria</taxon>
        <taxon>Pseudomonadati</taxon>
        <taxon>Bacteroidota</taxon>
        <taxon>Cytophagia</taxon>
        <taxon>Cytophagales</taxon>
        <taxon>Cytophagaceae</taxon>
        <taxon>Spirosoma</taxon>
    </lineage>
</organism>
<dbReference type="InterPro" id="IPR053140">
    <property type="entry name" value="GDSL_Rv0518-like"/>
</dbReference>
<feature type="chain" id="PRO_5014810804" evidence="1">
    <location>
        <begin position="22"/>
        <end position="234"/>
    </location>
</feature>
<dbReference type="PANTHER" id="PTHR43784">
    <property type="entry name" value="GDSL-LIKE LIPASE/ACYLHYDROLASE, PUTATIVE (AFU_ORTHOLOGUE AFUA_2G00820)-RELATED"/>
    <property type="match status" value="1"/>
</dbReference>
<dbReference type="SUPFAM" id="SSF52266">
    <property type="entry name" value="SGNH hydrolase"/>
    <property type="match status" value="1"/>
</dbReference>
<dbReference type="KEGG" id="spir:CWM47_23550"/>
<sequence>MKNIYCLIAFALLFTSCNKLAEPQPTNSDSEAPARSNVPLIVILGSSTASGFGASTYNSSWAGQLKAYYTKKMPVINLAKPGYTTYHILPTNATQVANRPAVDTTRNITAALEKNPTILIISMTTNDVSGGYRVDELMSNLKTVRDLAMAKGVKQIYITTSHPRKISSAATAKYMEQRDRIINTYGKYAINFFNPVADSTNLFRSELLSSDGIHPNDDGHKILFDQVRTALEQL</sequence>
<dbReference type="Pfam" id="PF13472">
    <property type="entry name" value="Lipase_GDSL_2"/>
    <property type="match status" value="1"/>
</dbReference>
<dbReference type="EMBL" id="CP025096">
    <property type="protein sequence ID" value="AUD04558.1"/>
    <property type="molecule type" value="Genomic_DNA"/>
</dbReference>
<name>A0A2K8Z3W8_9BACT</name>
<feature type="signal peptide" evidence="1">
    <location>
        <begin position="1"/>
        <end position="21"/>
    </location>
</feature>
<keyword evidence="1" id="KW-0732">Signal</keyword>